<keyword evidence="4" id="KW-0479">Metal-binding</keyword>
<comment type="cofactor">
    <cofactor evidence="1">
        <name>Zn(2+)</name>
        <dbReference type="ChEBI" id="CHEBI:29105"/>
    </cofactor>
</comment>
<evidence type="ECO:0000256" key="4">
    <source>
        <dbReference type="ARBA" id="ARBA00022723"/>
    </source>
</evidence>
<keyword evidence="3" id="KW-0645">Protease</keyword>
<reference evidence="10" key="2">
    <citation type="submission" date="2021-09" db="EMBL/GenBank/DDBJ databases">
        <authorList>
            <person name="Jia N."/>
            <person name="Wang J."/>
            <person name="Shi W."/>
            <person name="Du L."/>
            <person name="Sun Y."/>
            <person name="Zhan W."/>
            <person name="Jiang J."/>
            <person name="Wang Q."/>
            <person name="Zhang B."/>
            <person name="Ji P."/>
            <person name="Sakyi L.B."/>
            <person name="Cui X."/>
            <person name="Yuan T."/>
            <person name="Jiang B."/>
            <person name="Yang W."/>
            <person name="Lam T.T.-Y."/>
            <person name="Chang Q."/>
            <person name="Ding S."/>
            <person name="Wang X."/>
            <person name="Zhu J."/>
            <person name="Ruan X."/>
            <person name="Zhao L."/>
            <person name="Wei J."/>
            <person name="Que T."/>
            <person name="Du C."/>
            <person name="Cheng J."/>
            <person name="Dai P."/>
            <person name="Han X."/>
            <person name="Huang E."/>
            <person name="Gao Y."/>
            <person name="Liu J."/>
            <person name="Shao H."/>
            <person name="Ye R."/>
            <person name="Li L."/>
            <person name="Wei W."/>
            <person name="Wang X."/>
            <person name="Wang C."/>
            <person name="Huo Q."/>
            <person name="Li W."/>
            <person name="Guo W."/>
            <person name="Chen H."/>
            <person name="Chen S."/>
            <person name="Zhou L."/>
            <person name="Zhou L."/>
            <person name="Ni X."/>
            <person name="Tian J."/>
            <person name="Zhou Y."/>
            <person name="Sheng Y."/>
            <person name="Liu T."/>
            <person name="Pan Y."/>
            <person name="Xia L."/>
            <person name="Li J."/>
            <person name="Zhao F."/>
            <person name="Cao W."/>
        </authorList>
    </citation>
    <scope>NUCLEOTIDE SEQUENCE</scope>
    <source>
        <strain evidence="10">Rsan-2018</strain>
        <tissue evidence="10">Larvae</tissue>
    </source>
</reference>
<dbReference type="InterPro" id="IPR042089">
    <property type="entry name" value="Peptidase_M13_dom_2"/>
</dbReference>
<keyword evidence="7" id="KW-0482">Metalloprotease</keyword>
<evidence type="ECO:0000313" key="11">
    <source>
        <dbReference type="Proteomes" id="UP000821837"/>
    </source>
</evidence>
<evidence type="ECO:0000256" key="7">
    <source>
        <dbReference type="ARBA" id="ARBA00023049"/>
    </source>
</evidence>
<gene>
    <name evidence="10" type="ORF">HPB52_016509</name>
</gene>
<dbReference type="SUPFAM" id="SSF55486">
    <property type="entry name" value="Metalloproteases ('zincins'), catalytic domain"/>
    <property type="match status" value="1"/>
</dbReference>
<evidence type="ECO:0000256" key="1">
    <source>
        <dbReference type="ARBA" id="ARBA00001947"/>
    </source>
</evidence>
<dbReference type="GO" id="GO:0016485">
    <property type="term" value="P:protein processing"/>
    <property type="evidence" value="ECO:0007669"/>
    <property type="project" value="TreeGrafter"/>
</dbReference>
<evidence type="ECO:0000256" key="3">
    <source>
        <dbReference type="ARBA" id="ARBA00022670"/>
    </source>
</evidence>
<dbReference type="InterPro" id="IPR024079">
    <property type="entry name" value="MetalloPept_cat_dom_sf"/>
</dbReference>
<accession>A0A9D4PXZ6</accession>
<dbReference type="Pfam" id="PF05649">
    <property type="entry name" value="Peptidase_M13_N"/>
    <property type="match status" value="1"/>
</dbReference>
<dbReference type="GO" id="GO:0004222">
    <property type="term" value="F:metalloendopeptidase activity"/>
    <property type="evidence" value="ECO:0007669"/>
    <property type="project" value="InterPro"/>
</dbReference>
<proteinExistence type="inferred from homology"/>
<protein>
    <submittedName>
        <fullName evidence="10">Uncharacterized protein</fullName>
    </submittedName>
</protein>
<dbReference type="Gene3D" id="3.40.390.10">
    <property type="entry name" value="Collagenase (Catalytic Domain)"/>
    <property type="match status" value="1"/>
</dbReference>
<dbReference type="InterPro" id="IPR000718">
    <property type="entry name" value="Peptidase_M13"/>
</dbReference>
<evidence type="ECO:0000313" key="10">
    <source>
        <dbReference type="EMBL" id="KAH7957242.1"/>
    </source>
</evidence>
<evidence type="ECO:0000259" key="9">
    <source>
        <dbReference type="Pfam" id="PF05649"/>
    </source>
</evidence>
<keyword evidence="5" id="KW-0378">Hydrolase</keyword>
<reference evidence="10" key="1">
    <citation type="journal article" date="2020" name="Cell">
        <title>Large-Scale Comparative Analyses of Tick Genomes Elucidate Their Genetic Diversity and Vector Capacities.</title>
        <authorList>
            <consortium name="Tick Genome and Microbiome Consortium (TIGMIC)"/>
            <person name="Jia N."/>
            <person name="Wang J."/>
            <person name="Shi W."/>
            <person name="Du L."/>
            <person name="Sun Y."/>
            <person name="Zhan W."/>
            <person name="Jiang J.F."/>
            <person name="Wang Q."/>
            <person name="Zhang B."/>
            <person name="Ji P."/>
            <person name="Bell-Sakyi L."/>
            <person name="Cui X.M."/>
            <person name="Yuan T.T."/>
            <person name="Jiang B.G."/>
            <person name="Yang W.F."/>
            <person name="Lam T.T."/>
            <person name="Chang Q.C."/>
            <person name="Ding S.J."/>
            <person name="Wang X.J."/>
            <person name="Zhu J.G."/>
            <person name="Ruan X.D."/>
            <person name="Zhao L."/>
            <person name="Wei J.T."/>
            <person name="Ye R.Z."/>
            <person name="Que T.C."/>
            <person name="Du C.H."/>
            <person name="Zhou Y.H."/>
            <person name="Cheng J.X."/>
            <person name="Dai P.F."/>
            <person name="Guo W.B."/>
            <person name="Han X.H."/>
            <person name="Huang E.J."/>
            <person name="Li L.F."/>
            <person name="Wei W."/>
            <person name="Gao Y.C."/>
            <person name="Liu J.Z."/>
            <person name="Shao H.Z."/>
            <person name="Wang X."/>
            <person name="Wang C.C."/>
            <person name="Yang T.C."/>
            <person name="Huo Q.B."/>
            <person name="Li W."/>
            <person name="Chen H.Y."/>
            <person name="Chen S.E."/>
            <person name="Zhou L.G."/>
            <person name="Ni X.B."/>
            <person name="Tian J.H."/>
            <person name="Sheng Y."/>
            <person name="Liu T."/>
            <person name="Pan Y.S."/>
            <person name="Xia L.Y."/>
            <person name="Li J."/>
            <person name="Zhao F."/>
            <person name="Cao W.C."/>
        </authorList>
    </citation>
    <scope>NUCLEOTIDE SEQUENCE</scope>
    <source>
        <strain evidence="10">Rsan-2018</strain>
    </source>
</reference>
<dbReference type="InterPro" id="IPR018497">
    <property type="entry name" value="Peptidase_M13_C"/>
</dbReference>
<name>A0A9D4PXZ6_RHISA</name>
<organism evidence="10 11">
    <name type="scientific">Rhipicephalus sanguineus</name>
    <name type="common">Brown dog tick</name>
    <name type="synonym">Ixodes sanguineus</name>
    <dbReference type="NCBI Taxonomy" id="34632"/>
    <lineage>
        <taxon>Eukaryota</taxon>
        <taxon>Metazoa</taxon>
        <taxon>Ecdysozoa</taxon>
        <taxon>Arthropoda</taxon>
        <taxon>Chelicerata</taxon>
        <taxon>Arachnida</taxon>
        <taxon>Acari</taxon>
        <taxon>Parasitiformes</taxon>
        <taxon>Ixodida</taxon>
        <taxon>Ixodoidea</taxon>
        <taxon>Ixodidae</taxon>
        <taxon>Rhipicephalinae</taxon>
        <taxon>Rhipicephalus</taxon>
        <taxon>Rhipicephalus</taxon>
    </lineage>
</organism>
<dbReference type="GO" id="GO:0046872">
    <property type="term" value="F:metal ion binding"/>
    <property type="evidence" value="ECO:0007669"/>
    <property type="project" value="UniProtKB-KW"/>
</dbReference>
<sequence length="455" mass="52038">MPFGSSSQGEESLRIFTLLRLIVPYIPDSNQLSWQKAAGMYQACLSFTSSYETETQYLVEWMRSLNLDFLNKTRLKKVNPVEMMVRGSVDLGVEAVIAIVFSKKYFKNNKRGMKLVEFTEPYMFLRDRSASDACYSHVRKVMNLAVLSPYFHSEIPPYIVPQAQRMVSEVRNAFLKALESSSWLGLKIREAAIRKLKNMTSYVGSPGRRSDPEFVESVYKPYPDAPLDILFPTWIKALSLSSHYIWTDQETRLYDEARRSPYYTDNYNDFTIPATSLIRPFMYYGITSLNYGGLGKLIGHEIMHGFDVNAIESLKDNDPEGMKNVRKEYTKRALCLRESHKSVLFINGQEEILNETLDSENLADFVGTKIGYDAFVSLVPENRDETLAGLDMSAEQLFFFNSCAIMCAQHGIPGQRYAPYRSRCMVPLINMPEFSRAFGCAAGTPMNPRKKCTFW</sequence>
<dbReference type="PROSITE" id="PS51885">
    <property type="entry name" value="NEPRILYSIN"/>
    <property type="match status" value="1"/>
</dbReference>
<dbReference type="PANTHER" id="PTHR11733:SF241">
    <property type="entry name" value="GH26575P-RELATED"/>
    <property type="match status" value="1"/>
</dbReference>
<dbReference type="InterPro" id="IPR008753">
    <property type="entry name" value="Peptidase_M13_N"/>
</dbReference>
<evidence type="ECO:0000256" key="2">
    <source>
        <dbReference type="ARBA" id="ARBA00007357"/>
    </source>
</evidence>
<comment type="similarity">
    <text evidence="2">Belongs to the peptidase M13 family.</text>
</comment>
<dbReference type="PANTHER" id="PTHR11733">
    <property type="entry name" value="ZINC METALLOPROTEASE FAMILY M13 NEPRILYSIN-RELATED"/>
    <property type="match status" value="1"/>
</dbReference>
<dbReference type="GO" id="GO:0005886">
    <property type="term" value="C:plasma membrane"/>
    <property type="evidence" value="ECO:0007669"/>
    <property type="project" value="TreeGrafter"/>
</dbReference>
<evidence type="ECO:0000256" key="5">
    <source>
        <dbReference type="ARBA" id="ARBA00022801"/>
    </source>
</evidence>
<keyword evidence="11" id="KW-1185">Reference proteome</keyword>
<dbReference type="Proteomes" id="UP000821837">
    <property type="component" value="Unassembled WGS sequence"/>
</dbReference>
<keyword evidence="6" id="KW-0862">Zinc</keyword>
<feature type="domain" description="Peptidase M13 C-terminal" evidence="8">
    <location>
        <begin position="262"/>
        <end position="453"/>
    </location>
</feature>
<feature type="domain" description="Peptidase M13 N-terminal" evidence="9">
    <location>
        <begin position="131"/>
        <end position="206"/>
    </location>
</feature>
<dbReference type="Pfam" id="PF01431">
    <property type="entry name" value="Peptidase_M13"/>
    <property type="match status" value="1"/>
</dbReference>
<dbReference type="VEuPathDB" id="VectorBase:RSAN_052637"/>
<dbReference type="AlphaFoldDB" id="A0A9D4PXZ6"/>
<evidence type="ECO:0000256" key="6">
    <source>
        <dbReference type="ARBA" id="ARBA00022833"/>
    </source>
</evidence>
<comment type="caution">
    <text evidence="10">The sequence shown here is derived from an EMBL/GenBank/DDBJ whole genome shotgun (WGS) entry which is preliminary data.</text>
</comment>
<dbReference type="PRINTS" id="PR00786">
    <property type="entry name" value="NEPRILYSIN"/>
</dbReference>
<evidence type="ECO:0000259" key="8">
    <source>
        <dbReference type="Pfam" id="PF01431"/>
    </source>
</evidence>
<dbReference type="EMBL" id="JABSTV010001250">
    <property type="protein sequence ID" value="KAH7957242.1"/>
    <property type="molecule type" value="Genomic_DNA"/>
</dbReference>
<dbReference type="Gene3D" id="1.10.1380.10">
    <property type="entry name" value="Neutral endopeptidase , domain2"/>
    <property type="match status" value="1"/>
</dbReference>